<accession>A0A6L2Q6E8</accession>
<evidence type="ECO:0000313" key="3">
    <source>
        <dbReference type="Proteomes" id="UP000502823"/>
    </source>
</evidence>
<proteinExistence type="predicted"/>
<protein>
    <submittedName>
        <fullName evidence="2">Uncharacterized protein</fullName>
    </submittedName>
</protein>
<gene>
    <name evidence="2" type="ORF">Cfor_05710</name>
</gene>
<organism evidence="2 3">
    <name type="scientific">Coptotermes formosanus</name>
    <name type="common">Formosan subterranean termite</name>
    <dbReference type="NCBI Taxonomy" id="36987"/>
    <lineage>
        <taxon>Eukaryota</taxon>
        <taxon>Metazoa</taxon>
        <taxon>Ecdysozoa</taxon>
        <taxon>Arthropoda</taxon>
        <taxon>Hexapoda</taxon>
        <taxon>Insecta</taxon>
        <taxon>Pterygota</taxon>
        <taxon>Neoptera</taxon>
        <taxon>Polyneoptera</taxon>
        <taxon>Dictyoptera</taxon>
        <taxon>Blattodea</taxon>
        <taxon>Blattoidea</taxon>
        <taxon>Termitoidae</taxon>
        <taxon>Rhinotermitidae</taxon>
        <taxon>Coptotermes</taxon>
    </lineage>
</organism>
<name>A0A6L2Q6E8_COPFO</name>
<evidence type="ECO:0000256" key="1">
    <source>
        <dbReference type="SAM" id="SignalP"/>
    </source>
</evidence>
<dbReference type="InParanoid" id="A0A6L2Q6E8"/>
<keyword evidence="1" id="KW-0732">Signal</keyword>
<dbReference type="Proteomes" id="UP000502823">
    <property type="component" value="Unassembled WGS sequence"/>
</dbReference>
<dbReference type="EMBL" id="BLKM01000769">
    <property type="protein sequence ID" value="GFG38365.1"/>
    <property type="molecule type" value="Genomic_DNA"/>
</dbReference>
<feature type="non-terminal residue" evidence="2">
    <location>
        <position position="94"/>
    </location>
</feature>
<feature type="chain" id="PRO_5027025516" evidence="1">
    <location>
        <begin position="30"/>
        <end position="94"/>
    </location>
</feature>
<feature type="signal peptide" evidence="1">
    <location>
        <begin position="1"/>
        <end position="29"/>
    </location>
</feature>
<comment type="caution">
    <text evidence="2">The sequence shown here is derived from an EMBL/GenBank/DDBJ whole genome shotgun (WGS) entry which is preliminary data.</text>
</comment>
<sequence length="94" mass="10452">MAAETANMSCTVTVVTLVLLAMLCPFVHSAYFYNRDANSNYYHHPRTAGYQSAGMSTQNRTLHHKHHQHGSNSGRIQQATVGIISRGRFVPYTA</sequence>
<evidence type="ECO:0000313" key="2">
    <source>
        <dbReference type="EMBL" id="GFG38365.1"/>
    </source>
</evidence>
<dbReference type="AlphaFoldDB" id="A0A6L2Q6E8"/>
<reference evidence="3" key="1">
    <citation type="submission" date="2020-01" db="EMBL/GenBank/DDBJ databases">
        <title>Draft genome sequence of the Termite Coptotermes fromosanus.</title>
        <authorList>
            <person name="Itakura S."/>
            <person name="Yosikawa Y."/>
            <person name="Umezawa K."/>
        </authorList>
    </citation>
    <scope>NUCLEOTIDE SEQUENCE [LARGE SCALE GENOMIC DNA]</scope>
</reference>
<keyword evidence="3" id="KW-1185">Reference proteome</keyword>